<name>A0ABR7M393_9BACT</name>
<reference evidence="1 2" key="1">
    <citation type="submission" date="2016-07" db="EMBL/GenBank/DDBJ databases">
        <title>Genome analysis of Flavihumibacter stibioxidans YS-17.</title>
        <authorList>
            <person name="Shi K."/>
            <person name="Han Y."/>
            <person name="Wang G."/>
        </authorList>
    </citation>
    <scope>NUCLEOTIDE SEQUENCE [LARGE SCALE GENOMIC DNA]</scope>
    <source>
        <strain evidence="1 2">YS-17</strain>
    </source>
</reference>
<dbReference type="Proteomes" id="UP000765802">
    <property type="component" value="Unassembled WGS sequence"/>
</dbReference>
<dbReference type="PROSITE" id="PS51257">
    <property type="entry name" value="PROKAR_LIPOPROTEIN"/>
    <property type="match status" value="1"/>
</dbReference>
<evidence type="ECO:0008006" key="3">
    <source>
        <dbReference type="Google" id="ProtNLM"/>
    </source>
</evidence>
<comment type="caution">
    <text evidence="1">The sequence shown here is derived from an EMBL/GenBank/DDBJ whole genome shotgun (WGS) entry which is preliminary data.</text>
</comment>
<evidence type="ECO:0000313" key="1">
    <source>
        <dbReference type="EMBL" id="MBC6489442.1"/>
    </source>
</evidence>
<sequence length="432" mass="47971">MKKLVHLVLCPALFVTFGCSKSTDSPGSDAGSAGNSKTEEYKNFYAANGAELVSCLYYFNSDDLNKRMFHTERITERNGIIHYISKQYLTVAAQPTTYYGKADKLSIDTEKEPMSVKATNQVFSFSTAKAYNSYNEFDYDAQGNLMIIPYQPSFSFFPEYHGGVFAGYYNAQSGNVMGEKKREIGTATRGYLRKVGNELLFVDITRIKGYRDNDTAWDPINMPAIPFGPAAQPKTFDFETLGTNTGYFAWTSSGGWALTGDIYVMTYANSSFGAMAKISGAPVGHFAGIDGNFTIQLYRNPNEADNPYVVLRTNSKFHIYTFIKSTNSIQEVAVIPAPVSLSFNNSTRWGACHEIEDIDFAFTGNNIYMFALHSKLYKVVNSQFQEIIPDCIGKAADRPGIGDIEGGTKGLYMAINRNISNKFQTDIVLLKN</sequence>
<accession>A0ABR7M393</accession>
<protein>
    <recommendedName>
        <fullName evidence="3">DUF4374 domain-containing protein</fullName>
    </recommendedName>
</protein>
<dbReference type="EMBL" id="MBUA01000001">
    <property type="protein sequence ID" value="MBC6489442.1"/>
    <property type="molecule type" value="Genomic_DNA"/>
</dbReference>
<organism evidence="1 2">
    <name type="scientific">Flavihumibacter stibioxidans</name>
    <dbReference type="NCBI Taxonomy" id="1834163"/>
    <lineage>
        <taxon>Bacteria</taxon>
        <taxon>Pseudomonadati</taxon>
        <taxon>Bacteroidota</taxon>
        <taxon>Chitinophagia</taxon>
        <taxon>Chitinophagales</taxon>
        <taxon>Chitinophagaceae</taxon>
        <taxon>Flavihumibacter</taxon>
    </lineage>
</organism>
<keyword evidence="2" id="KW-1185">Reference proteome</keyword>
<dbReference type="RefSeq" id="WP_187254803.1">
    <property type="nucleotide sequence ID" value="NZ_JBHULF010000006.1"/>
</dbReference>
<gene>
    <name evidence="1" type="ORF">BC349_00555</name>
</gene>
<evidence type="ECO:0000313" key="2">
    <source>
        <dbReference type="Proteomes" id="UP000765802"/>
    </source>
</evidence>
<proteinExistence type="predicted"/>